<dbReference type="AlphaFoldDB" id="A0A9P6EW70"/>
<sequence>MPSEDERQAGGSSLDVYKQPILSPLVHGFCQITADRKQFCVIPCETGLSLFDMKWLEDSAPGPKGYTKLLGPFTDFQGWESLEQVQNYRDLVRRSLPNDTARITFDTRVPVESIPELFARLRGRFRPIVSAIERMIMPSNGGVDWRQAIKETEDTLSSTEAEYYGKGNIAFDISRMVRRVHDFELRYAKYQNIRTTLQGFVLQYFLHGRPLLLNRKEAPLVEASVGRIVNFGKHTATVLDEPFALIAAVNYFRRHDPKFHSAICTLLGSGSKPSVHGHQWEKAVLPSLAHVFHDKILSNTSLVPKGVKSYDLILDVKAEIAGFGNHHALGIDVETMSLDEFLDAHVHHGSYKDGKPVPPFYQPAETPSGPDVAFVLRFDNHGYCPIFVQLKMRHEVRKLEAQKAFSTVKADAVQCHLQEAMLQRYCTGSPKRYFGVVIAYPAELGGVEGTFPE</sequence>
<evidence type="ECO:0000313" key="1">
    <source>
        <dbReference type="EMBL" id="KAF9536315.1"/>
    </source>
</evidence>
<keyword evidence="2" id="KW-1185">Reference proteome</keyword>
<gene>
    <name evidence="1" type="ORF">EC957_011581</name>
</gene>
<evidence type="ECO:0000313" key="2">
    <source>
        <dbReference type="Proteomes" id="UP000723463"/>
    </source>
</evidence>
<dbReference type="Proteomes" id="UP000723463">
    <property type="component" value="Unassembled WGS sequence"/>
</dbReference>
<proteinExistence type="predicted"/>
<accession>A0A9P6EW70</accession>
<dbReference type="EMBL" id="JAAAXW010000812">
    <property type="protein sequence ID" value="KAF9536315.1"/>
    <property type="molecule type" value="Genomic_DNA"/>
</dbReference>
<protein>
    <submittedName>
        <fullName evidence="1">Uncharacterized protein</fullName>
    </submittedName>
</protein>
<comment type="caution">
    <text evidence="1">The sequence shown here is derived from an EMBL/GenBank/DDBJ whole genome shotgun (WGS) entry which is preliminary data.</text>
</comment>
<name>A0A9P6EW70_9FUNG</name>
<organism evidence="1 2">
    <name type="scientific">Mortierella hygrophila</name>
    <dbReference type="NCBI Taxonomy" id="979708"/>
    <lineage>
        <taxon>Eukaryota</taxon>
        <taxon>Fungi</taxon>
        <taxon>Fungi incertae sedis</taxon>
        <taxon>Mucoromycota</taxon>
        <taxon>Mortierellomycotina</taxon>
        <taxon>Mortierellomycetes</taxon>
        <taxon>Mortierellales</taxon>
        <taxon>Mortierellaceae</taxon>
        <taxon>Mortierella</taxon>
    </lineage>
</organism>
<reference evidence="1" key="1">
    <citation type="journal article" date="2020" name="Fungal Divers.">
        <title>Resolving the Mortierellaceae phylogeny through synthesis of multi-gene phylogenetics and phylogenomics.</title>
        <authorList>
            <person name="Vandepol N."/>
            <person name="Liber J."/>
            <person name="Desiro A."/>
            <person name="Na H."/>
            <person name="Kennedy M."/>
            <person name="Barry K."/>
            <person name="Grigoriev I.V."/>
            <person name="Miller A.N."/>
            <person name="O'Donnell K."/>
            <person name="Stajich J.E."/>
            <person name="Bonito G."/>
        </authorList>
    </citation>
    <scope>NUCLEOTIDE SEQUENCE</scope>
    <source>
        <strain evidence="1">NRRL 2591</strain>
    </source>
</reference>
<feature type="non-terminal residue" evidence="1">
    <location>
        <position position="1"/>
    </location>
</feature>